<reference evidence="7" key="1">
    <citation type="submission" date="2022-06" db="EMBL/GenBank/DDBJ databases">
        <authorList>
            <person name="Berger JAMES D."/>
            <person name="Berger JAMES D."/>
        </authorList>
    </citation>
    <scope>NUCLEOTIDE SEQUENCE [LARGE SCALE GENOMIC DNA]</scope>
</reference>
<feature type="transmembrane region" description="Helical" evidence="6">
    <location>
        <begin position="16"/>
        <end position="35"/>
    </location>
</feature>
<dbReference type="PANTHER" id="PTHR12788:SF10">
    <property type="entry name" value="PROTEIN-TYROSINE SULFOTRANSFERASE"/>
    <property type="match status" value="1"/>
</dbReference>
<dbReference type="AlphaFoldDB" id="A0AA85KG30"/>
<protein>
    <recommendedName>
        <fullName evidence="2 5">Protein-tyrosine sulfotransferase</fullName>
        <ecNumber evidence="2 5">2.8.2.20</ecNumber>
    </recommendedName>
</protein>
<dbReference type="Proteomes" id="UP000050795">
    <property type="component" value="Unassembled WGS sequence"/>
</dbReference>
<comment type="similarity">
    <text evidence="1 5">Belongs to the protein sulfotransferase family.</text>
</comment>
<dbReference type="GO" id="GO:0008476">
    <property type="term" value="F:protein-tyrosine sulfotransferase activity"/>
    <property type="evidence" value="ECO:0007669"/>
    <property type="project" value="UniProtKB-EC"/>
</dbReference>
<dbReference type="GO" id="GO:0005794">
    <property type="term" value="C:Golgi apparatus"/>
    <property type="evidence" value="ECO:0007669"/>
    <property type="project" value="TreeGrafter"/>
</dbReference>
<evidence type="ECO:0000256" key="6">
    <source>
        <dbReference type="SAM" id="Phobius"/>
    </source>
</evidence>
<comment type="catalytic activity">
    <reaction evidence="4 5">
        <text>L-tyrosyl-[protein] + 3'-phosphoadenylyl sulfate = O-sulfo-L-tyrosine-[protein] + adenosine 3',5'-bisphosphate + H(+)</text>
        <dbReference type="Rhea" id="RHEA:16801"/>
        <dbReference type="Rhea" id="RHEA-COMP:10136"/>
        <dbReference type="Rhea" id="RHEA-COMP:11688"/>
        <dbReference type="ChEBI" id="CHEBI:15378"/>
        <dbReference type="ChEBI" id="CHEBI:46858"/>
        <dbReference type="ChEBI" id="CHEBI:58339"/>
        <dbReference type="ChEBI" id="CHEBI:58343"/>
        <dbReference type="ChEBI" id="CHEBI:65286"/>
        <dbReference type="EC" id="2.8.2.20"/>
    </reaction>
</comment>
<dbReference type="PANTHER" id="PTHR12788">
    <property type="entry name" value="PROTEIN-TYROSINE SULFOTRANSFERASE 2"/>
    <property type="match status" value="1"/>
</dbReference>
<proteinExistence type="inferred from homology"/>
<reference evidence="8" key="2">
    <citation type="submission" date="2023-11" db="UniProtKB">
        <authorList>
            <consortium name="WormBaseParasite"/>
        </authorList>
    </citation>
    <scope>IDENTIFICATION</scope>
</reference>
<evidence type="ECO:0000256" key="4">
    <source>
        <dbReference type="ARBA" id="ARBA00048460"/>
    </source>
</evidence>
<keyword evidence="6" id="KW-0812">Transmembrane</keyword>
<keyword evidence="7" id="KW-1185">Reference proteome</keyword>
<keyword evidence="6" id="KW-1133">Transmembrane helix</keyword>
<dbReference type="InterPro" id="IPR026634">
    <property type="entry name" value="TPST-like"/>
</dbReference>
<sequence length="359" mass="40376">MSFRNLKRMKIRKSTLLYIFIILFFMILCYTLFVAKHLQTESEVNIPLDGPQPIIFIGGYPRSGTTLMRVLLDVHPMIRCGPETRVIPKMLGVRKLWGEGVENARLKAAGLYPEAVDSAVRSFILSIIKNAGENAPVLCNKDPLSFNHLSYLADLFPEAKFVHMVRDGRAVVNSLVKRHVRIKGTPNSTVDKFYTWERRVEQFLHECALIGPGRCVTVKYESLVLTPSKVLSELFQFLKVPWDPVVLNHDKAVHSNALSKLEPSTSQVVHPIHLASLEPSTSQVVHPIHLASLSSWASNESALPDDFINSIHENSKILQKLGYANLGIPPNYGTPEIKVANITSQLHKDPEFRRIFGNK</sequence>
<dbReference type="EC" id="2.8.2.20" evidence="2 5"/>
<dbReference type="Pfam" id="PF13469">
    <property type="entry name" value="Sulfotransfer_3"/>
    <property type="match status" value="1"/>
</dbReference>
<organism evidence="7 8">
    <name type="scientific">Trichobilharzia regenti</name>
    <name type="common">Nasal bird schistosome</name>
    <dbReference type="NCBI Taxonomy" id="157069"/>
    <lineage>
        <taxon>Eukaryota</taxon>
        <taxon>Metazoa</taxon>
        <taxon>Spiralia</taxon>
        <taxon>Lophotrochozoa</taxon>
        <taxon>Platyhelminthes</taxon>
        <taxon>Trematoda</taxon>
        <taxon>Digenea</taxon>
        <taxon>Strigeidida</taxon>
        <taxon>Schistosomatoidea</taxon>
        <taxon>Schistosomatidae</taxon>
        <taxon>Trichobilharzia</taxon>
    </lineage>
</organism>
<keyword evidence="3 5" id="KW-0808">Transferase</keyword>
<name>A0AA85KG30_TRIRE</name>
<dbReference type="SUPFAM" id="SSF52540">
    <property type="entry name" value="P-loop containing nucleoside triphosphate hydrolases"/>
    <property type="match status" value="1"/>
</dbReference>
<accession>A0AA85KG30</accession>
<dbReference type="InterPro" id="IPR027417">
    <property type="entry name" value="P-loop_NTPase"/>
</dbReference>
<keyword evidence="6" id="KW-0472">Membrane</keyword>
<evidence type="ECO:0000313" key="7">
    <source>
        <dbReference type="Proteomes" id="UP000050795"/>
    </source>
</evidence>
<evidence type="ECO:0000256" key="3">
    <source>
        <dbReference type="ARBA" id="ARBA00022679"/>
    </source>
</evidence>
<evidence type="ECO:0000256" key="1">
    <source>
        <dbReference type="ARBA" id="ARBA00009988"/>
    </source>
</evidence>
<evidence type="ECO:0000313" key="8">
    <source>
        <dbReference type="WBParaSite" id="TREG1_84330.1"/>
    </source>
</evidence>
<dbReference type="WBParaSite" id="TREG1_84330.1">
    <property type="protein sequence ID" value="TREG1_84330.1"/>
    <property type="gene ID" value="TREG1_84330"/>
</dbReference>
<evidence type="ECO:0000256" key="2">
    <source>
        <dbReference type="ARBA" id="ARBA00013262"/>
    </source>
</evidence>
<evidence type="ECO:0000256" key="5">
    <source>
        <dbReference type="RuleBase" id="RU365018"/>
    </source>
</evidence>
<dbReference type="Gene3D" id="3.40.50.300">
    <property type="entry name" value="P-loop containing nucleotide triphosphate hydrolases"/>
    <property type="match status" value="1"/>
</dbReference>
<comment type="function">
    <text evidence="5">Catalyzes the O-sulfation of tyrosine residues within acidic motifs of polypeptides, using 3'-phosphoadenylyl sulfate (PAPS) as cosubstrate.</text>
</comment>